<dbReference type="PIRSF" id="PIRSF036466">
    <property type="entry name" value="UCP036466"/>
    <property type="match status" value="1"/>
</dbReference>
<evidence type="ECO:0000256" key="4">
    <source>
        <dbReference type="ARBA" id="ARBA00023136"/>
    </source>
</evidence>
<feature type="transmembrane region" description="Helical" evidence="5">
    <location>
        <begin position="29"/>
        <end position="51"/>
    </location>
</feature>
<comment type="subcellular location">
    <subcellularLocation>
        <location evidence="5">Cell membrane</location>
        <topology evidence="5">Single-pass membrane protein</topology>
    </subcellularLocation>
</comment>
<organism evidence="6 7">
    <name type="scientific">Marinicauda algicola</name>
    <dbReference type="NCBI Taxonomy" id="2029849"/>
    <lineage>
        <taxon>Bacteria</taxon>
        <taxon>Pseudomonadati</taxon>
        <taxon>Pseudomonadota</taxon>
        <taxon>Alphaproteobacteria</taxon>
        <taxon>Maricaulales</taxon>
        <taxon>Maricaulaceae</taxon>
        <taxon>Marinicauda</taxon>
    </lineage>
</organism>
<evidence type="ECO:0000313" key="7">
    <source>
        <dbReference type="Proteomes" id="UP000308054"/>
    </source>
</evidence>
<keyword evidence="3 5" id="KW-1133">Transmembrane helix</keyword>
<keyword evidence="4 5" id="KW-0472">Membrane</keyword>
<proteinExistence type="inferred from homology"/>
<evidence type="ECO:0000313" key="6">
    <source>
        <dbReference type="EMBL" id="TGY90040.1"/>
    </source>
</evidence>
<reference evidence="6 7" key="1">
    <citation type="journal article" date="2017" name="Int. J. Syst. Evol. Microbiol.">
        <title>Marinicauda algicola sp. nov., isolated from a marine red alga Rhodosorus marinus.</title>
        <authorList>
            <person name="Jeong S.E."/>
            <person name="Jeon S.H."/>
            <person name="Chun B.H."/>
            <person name="Kim D.W."/>
            <person name="Jeon C.O."/>
        </authorList>
    </citation>
    <scope>NUCLEOTIDE SEQUENCE [LARGE SCALE GENOMIC DNA]</scope>
    <source>
        <strain evidence="6 7">JCM 31718</strain>
    </source>
</reference>
<protein>
    <recommendedName>
        <fullName evidence="5">UPF0391 membrane protein E5163_02610</fullName>
    </recommendedName>
</protein>
<keyword evidence="2 5" id="KW-0812">Transmembrane</keyword>
<sequence length="60" mass="6379">MLRWALPSLALALVAGVFGFSGRAGDFAPLVQAVFFIALVLTVALLLARLVRGPRVSGRR</sequence>
<name>A0A4S2H339_9PROT</name>
<keyword evidence="7" id="KW-1185">Reference proteome</keyword>
<dbReference type="Proteomes" id="UP000308054">
    <property type="component" value="Unassembled WGS sequence"/>
</dbReference>
<comment type="caution">
    <text evidence="6">The sequence shown here is derived from an EMBL/GenBank/DDBJ whole genome shotgun (WGS) entry which is preliminary data.</text>
</comment>
<dbReference type="OrthoDB" id="1374391at2"/>
<dbReference type="EMBL" id="SRXW01000001">
    <property type="protein sequence ID" value="TGY90040.1"/>
    <property type="molecule type" value="Genomic_DNA"/>
</dbReference>
<dbReference type="InterPro" id="IPR009760">
    <property type="entry name" value="DUF1328"/>
</dbReference>
<dbReference type="Pfam" id="PF07043">
    <property type="entry name" value="DUF1328"/>
    <property type="match status" value="1"/>
</dbReference>
<dbReference type="RefSeq" id="WP_135994537.1">
    <property type="nucleotide sequence ID" value="NZ_CP071057.1"/>
</dbReference>
<dbReference type="AlphaFoldDB" id="A0A4S2H339"/>
<gene>
    <name evidence="6" type="ORF">E5163_02610</name>
</gene>
<accession>A0A4S2H339</accession>
<evidence type="ECO:0000256" key="3">
    <source>
        <dbReference type="ARBA" id="ARBA00022989"/>
    </source>
</evidence>
<dbReference type="HAMAP" id="MF_01361">
    <property type="entry name" value="UPF0391"/>
    <property type="match status" value="1"/>
</dbReference>
<comment type="similarity">
    <text evidence="5">Belongs to the UPF0391 family.</text>
</comment>
<keyword evidence="1 5" id="KW-1003">Cell membrane</keyword>
<evidence type="ECO:0000256" key="5">
    <source>
        <dbReference type="HAMAP-Rule" id="MF_01361"/>
    </source>
</evidence>
<dbReference type="GO" id="GO:0005886">
    <property type="term" value="C:plasma membrane"/>
    <property type="evidence" value="ECO:0007669"/>
    <property type="project" value="UniProtKB-SubCell"/>
</dbReference>
<evidence type="ECO:0000256" key="2">
    <source>
        <dbReference type="ARBA" id="ARBA00022692"/>
    </source>
</evidence>
<evidence type="ECO:0000256" key="1">
    <source>
        <dbReference type="ARBA" id="ARBA00022475"/>
    </source>
</evidence>